<dbReference type="Pfam" id="PF25973">
    <property type="entry name" value="BSH_CzcB"/>
    <property type="match status" value="1"/>
</dbReference>
<dbReference type="Gene3D" id="2.40.50.100">
    <property type="match status" value="1"/>
</dbReference>
<evidence type="ECO:0000259" key="6">
    <source>
        <dbReference type="Pfam" id="PF25973"/>
    </source>
</evidence>
<feature type="domain" description="CusB-like beta-barrel" evidence="4">
    <location>
        <begin position="245"/>
        <end position="316"/>
    </location>
</feature>
<dbReference type="Gene3D" id="2.40.30.170">
    <property type="match status" value="1"/>
</dbReference>
<evidence type="ECO:0000313" key="7">
    <source>
        <dbReference type="EMBL" id="MBM7121533.1"/>
    </source>
</evidence>
<gene>
    <name evidence="7" type="ORF">ISP20_10240</name>
</gene>
<feature type="domain" description="Multidrug resistance protein MdtA-like C-terminal permuted SH3" evidence="5">
    <location>
        <begin position="327"/>
        <end position="379"/>
    </location>
</feature>
<sequence>MPENLSMSEHLTTLPEAKPSPRRLRLAAVIAAAVFGSIVVIGVATRISDARTLHQWTDEQAIPTVVISEPESANGSSPLELPAQMDAFTNAPIFARTGGYLKSWDKDIGAAVKAGDVLGTIDTPDLDQQLLQGQADLATAKANAALAATTAKRWQVLRQTDPDSVSQQSVDQFNGDLAAKQAQVNASQANLDRLKALKSYAKLVAPFDGRVTARNTDVGALIAADASGTGTPLFTVSDTSKLRVYVRVPQVYAPAIHRGDEATLTVPEYPGKSFTAKVEADARAITPTSGTTLVQLLVDNPDGKLLPSSYASVSFKIGSGALGLRLPAEALIFDEKGLHVATLDASDHVHFKTVTIRRDYGKTIEVGSGLVANDRVIINPPDGLADGDEVRIAKNPQQAAKPHDKA</sequence>
<evidence type="ECO:0000256" key="1">
    <source>
        <dbReference type="ARBA" id="ARBA00009477"/>
    </source>
</evidence>
<dbReference type="NCBIfam" id="TIGR01730">
    <property type="entry name" value="RND_mfp"/>
    <property type="match status" value="1"/>
</dbReference>
<feature type="transmembrane region" description="Helical" evidence="3">
    <location>
        <begin position="26"/>
        <end position="45"/>
    </location>
</feature>
<feature type="domain" description="CzcB-like barrel-sandwich hybrid" evidence="6">
    <location>
        <begin position="91"/>
        <end position="227"/>
    </location>
</feature>
<dbReference type="InterPro" id="IPR058792">
    <property type="entry name" value="Beta-barrel_RND_2"/>
</dbReference>
<organism evidence="7 8">
    <name type="scientific">Dyella kyungheensis</name>
    <dbReference type="NCBI Taxonomy" id="1242174"/>
    <lineage>
        <taxon>Bacteria</taxon>
        <taxon>Pseudomonadati</taxon>
        <taxon>Pseudomonadota</taxon>
        <taxon>Gammaproteobacteria</taxon>
        <taxon>Lysobacterales</taxon>
        <taxon>Rhodanobacteraceae</taxon>
        <taxon>Dyella</taxon>
    </lineage>
</organism>
<evidence type="ECO:0000259" key="4">
    <source>
        <dbReference type="Pfam" id="PF25954"/>
    </source>
</evidence>
<evidence type="ECO:0000259" key="5">
    <source>
        <dbReference type="Pfam" id="PF25967"/>
    </source>
</evidence>
<accession>A0ABS2JRE3</accession>
<dbReference type="EMBL" id="JADIKC010000004">
    <property type="protein sequence ID" value="MBM7121533.1"/>
    <property type="molecule type" value="Genomic_DNA"/>
</dbReference>
<dbReference type="Gene3D" id="1.10.287.470">
    <property type="entry name" value="Helix hairpin bin"/>
    <property type="match status" value="1"/>
</dbReference>
<dbReference type="PANTHER" id="PTHR30469">
    <property type="entry name" value="MULTIDRUG RESISTANCE PROTEIN MDTA"/>
    <property type="match status" value="1"/>
</dbReference>
<keyword evidence="3" id="KW-0472">Membrane</keyword>
<dbReference type="Proteomes" id="UP001430065">
    <property type="component" value="Unassembled WGS sequence"/>
</dbReference>
<protein>
    <submittedName>
        <fullName evidence="7">Efflux RND transporter periplasmic adaptor subunit</fullName>
    </submittedName>
</protein>
<dbReference type="Pfam" id="PF25954">
    <property type="entry name" value="Beta-barrel_RND_2"/>
    <property type="match status" value="1"/>
</dbReference>
<dbReference type="Pfam" id="PF25967">
    <property type="entry name" value="RND-MFP_C"/>
    <property type="match status" value="1"/>
</dbReference>
<dbReference type="Gene3D" id="2.40.420.20">
    <property type="match status" value="1"/>
</dbReference>
<evidence type="ECO:0000256" key="2">
    <source>
        <dbReference type="SAM" id="MobiDB-lite"/>
    </source>
</evidence>
<reference evidence="7 8" key="1">
    <citation type="submission" date="2020-10" db="EMBL/GenBank/DDBJ databases">
        <title>Phylogeny of dyella-like bacteria.</title>
        <authorList>
            <person name="Fu J."/>
        </authorList>
    </citation>
    <scope>NUCLEOTIDE SEQUENCE [LARGE SCALE GENOMIC DNA]</scope>
    <source>
        <strain evidence="7 8">THG-B117</strain>
    </source>
</reference>
<name>A0ABS2JRE3_9GAMM</name>
<evidence type="ECO:0000256" key="3">
    <source>
        <dbReference type="SAM" id="Phobius"/>
    </source>
</evidence>
<dbReference type="InterPro" id="IPR058627">
    <property type="entry name" value="MdtA-like_C"/>
</dbReference>
<keyword evidence="3" id="KW-0812">Transmembrane</keyword>
<dbReference type="SUPFAM" id="SSF111369">
    <property type="entry name" value="HlyD-like secretion proteins"/>
    <property type="match status" value="1"/>
</dbReference>
<feature type="region of interest" description="Disordered" evidence="2">
    <location>
        <begin position="387"/>
        <end position="406"/>
    </location>
</feature>
<comment type="similarity">
    <text evidence="1">Belongs to the membrane fusion protein (MFP) (TC 8.A.1) family.</text>
</comment>
<evidence type="ECO:0000313" key="8">
    <source>
        <dbReference type="Proteomes" id="UP001430065"/>
    </source>
</evidence>
<keyword evidence="8" id="KW-1185">Reference proteome</keyword>
<dbReference type="InterPro" id="IPR058647">
    <property type="entry name" value="BSH_CzcB-like"/>
</dbReference>
<dbReference type="PANTHER" id="PTHR30469:SF37">
    <property type="entry name" value="RAGD PROTEIN"/>
    <property type="match status" value="1"/>
</dbReference>
<comment type="caution">
    <text evidence="7">The sequence shown here is derived from an EMBL/GenBank/DDBJ whole genome shotgun (WGS) entry which is preliminary data.</text>
</comment>
<proteinExistence type="inferred from homology"/>
<keyword evidence="3" id="KW-1133">Transmembrane helix</keyword>
<dbReference type="InterPro" id="IPR006143">
    <property type="entry name" value="RND_pump_MFP"/>
</dbReference>